<evidence type="ECO:0000313" key="4">
    <source>
        <dbReference type="Proteomes" id="UP000054695"/>
    </source>
</evidence>
<feature type="region of interest" description="Disordered" evidence="1">
    <location>
        <begin position="372"/>
        <end position="395"/>
    </location>
</feature>
<feature type="transmembrane region" description="Helical" evidence="2">
    <location>
        <begin position="7"/>
        <end position="24"/>
    </location>
</feature>
<organism evidence="3 4">
    <name type="scientific">Legionella bozemanae</name>
    <name type="common">Fluoribacter bozemanae</name>
    <dbReference type="NCBI Taxonomy" id="447"/>
    <lineage>
        <taxon>Bacteria</taxon>
        <taxon>Pseudomonadati</taxon>
        <taxon>Pseudomonadota</taxon>
        <taxon>Gammaproteobacteria</taxon>
        <taxon>Legionellales</taxon>
        <taxon>Legionellaceae</taxon>
        <taxon>Legionella</taxon>
    </lineage>
</organism>
<reference evidence="3 4" key="1">
    <citation type="submission" date="2015-11" db="EMBL/GenBank/DDBJ databases">
        <title>Genomic analysis of 38 Legionella species identifies large and diverse effector repertoires.</title>
        <authorList>
            <person name="Burstein D."/>
            <person name="Amaro F."/>
            <person name="Zusman T."/>
            <person name="Lifshitz Z."/>
            <person name="Cohen O."/>
            <person name="Gilbert J.A."/>
            <person name="Pupko T."/>
            <person name="Shuman H.A."/>
            <person name="Segal G."/>
        </authorList>
    </citation>
    <scope>NUCLEOTIDE SEQUENCE [LARGE SCALE GENOMIC DNA]</scope>
    <source>
        <strain evidence="3 4">WIGA</strain>
    </source>
</reference>
<dbReference type="OrthoDB" id="5638443at2"/>
<dbReference type="STRING" id="447.Lboz_0367"/>
<proteinExistence type="predicted"/>
<feature type="transmembrane region" description="Helical" evidence="2">
    <location>
        <begin position="63"/>
        <end position="90"/>
    </location>
</feature>
<dbReference type="EMBL" id="LNXU01000002">
    <property type="protein sequence ID" value="KTC77414.1"/>
    <property type="molecule type" value="Genomic_DNA"/>
</dbReference>
<evidence type="ECO:0000256" key="2">
    <source>
        <dbReference type="SAM" id="Phobius"/>
    </source>
</evidence>
<evidence type="ECO:0000313" key="3">
    <source>
        <dbReference type="EMBL" id="KTC77414.1"/>
    </source>
</evidence>
<keyword evidence="2" id="KW-0812">Transmembrane</keyword>
<dbReference type="PATRIC" id="fig|447.4.peg.396"/>
<accession>A0A0W0S203</accession>
<feature type="transmembrane region" description="Helical" evidence="2">
    <location>
        <begin position="30"/>
        <end position="51"/>
    </location>
</feature>
<dbReference type="Proteomes" id="UP000054695">
    <property type="component" value="Unassembled WGS sequence"/>
</dbReference>
<dbReference type="AlphaFoldDB" id="A0A0W0S203"/>
<feature type="compositionally biased region" description="Polar residues" evidence="1">
    <location>
        <begin position="375"/>
        <end position="395"/>
    </location>
</feature>
<gene>
    <name evidence="3" type="ORF">Lboz_0367</name>
</gene>
<keyword evidence="4" id="KW-1185">Reference proteome</keyword>
<comment type="caution">
    <text evidence="3">The sequence shown here is derived from an EMBL/GenBank/DDBJ whole genome shotgun (WGS) entry which is preliminary data.</text>
</comment>
<name>A0A0W0S203_LEGBO</name>
<evidence type="ECO:0000256" key="1">
    <source>
        <dbReference type="SAM" id="MobiDB-lite"/>
    </source>
</evidence>
<dbReference type="RefSeq" id="WP_064115058.1">
    <property type="nucleotide sequence ID" value="NZ_CAAAIY010000003.1"/>
</dbReference>
<protein>
    <submittedName>
        <fullName evidence="3">Coiled coil protein</fullName>
    </submittedName>
</protein>
<sequence>MYVLKRLLAIVLGVIVLPLRILVYNALYEAIAFLLGVAGVISLPIYLASVFKDLGVSTAKNFLLTTVVIFPLVAAVMATTFAVITAFLVYNTAINMLESFWLGFRSGLLHEMDGFWNAFALQHTLTQDIDLHTRAFQAGLHADDLIDDVDFDGFQRIRGELQDVVVVKEDLEVPDLESKGPRESHTLLNDSELEKINTLIKELTNPQDPLSPEEKRQLDALKTLYTQYNDLSKKLEDVRTALMENDKTRIKDEMIAYNEVETPILLVKQYMKEEQWHNVPANSYVTDKESLLHWLKQNPKHPLNKDLLKKPEPYNKMVTRYTWYELTKKDCSSQELTEAAAQMNDLVHALTPLLSRQKINRGLGSVPQSFFGLGDNNSESPTAQLDNTLTDQILG</sequence>
<keyword evidence="2" id="KW-0472">Membrane</keyword>
<keyword evidence="2" id="KW-1133">Transmembrane helix</keyword>